<organism evidence="1">
    <name type="scientific">uncultured Acetobacteraceae bacterium</name>
    <dbReference type="NCBI Taxonomy" id="169975"/>
    <lineage>
        <taxon>Bacteria</taxon>
        <taxon>Pseudomonadati</taxon>
        <taxon>Pseudomonadota</taxon>
        <taxon>Alphaproteobacteria</taxon>
        <taxon>Acetobacterales</taxon>
        <taxon>Acetobacteraceae</taxon>
        <taxon>environmental samples</taxon>
    </lineage>
</organism>
<accession>A0A6J4JE11</accession>
<dbReference type="GO" id="GO:0042601">
    <property type="term" value="C:endospore-forming forespore"/>
    <property type="evidence" value="ECO:0007669"/>
    <property type="project" value="TreeGrafter"/>
</dbReference>
<proteinExistence type="predicted"/>
<protein>
    <submittedName>
        <fullName evidence="1">Spore photoproduct lyase</fullName>
        <ecNumber evidence="1">4.1.99.14</ecNumber>
    </submittedName>
</protein>
<gene>
    <name evidence="1" type="ORF">AVDCRST_MAG08-3517</name>
</gene>
<dbReference type="GO" id="GO:1904047">
    <property type="term" value="F:S-adenosyl-L-methionine binding"/>
    <property type="evidence" value="ECO:0007669"/>
    <property type="project" value="TreeGrafter"/>
</dbReference>
<dbReference type="EC" id="4.1.99.14" evidence="1"/>
<dbReference type="NCBIfam" id="TIGR03886">
    <property type="entry name" value="lyase_spl_fam"/>
    <property type="match status" value="1"/>
</dbReference>
<dbReference type="PANTHER" id="PTHR37822">
    <property type="entry name" value="SPORE PHOTOPRODUCT LYASE-RELATED"/>
    <property type="match status" value="1"/>
</dbReference>
<dbReference type="EMBL" id="CADCTG010000265">
    <property type="protein sequence ID" value="CAA9277219.1"/>
    <property type="molecule type" value="Genomic_DNA"/>
</dbReference>
<dbReference type="InterPro" id="IPR023805">
    <property type="entry name" value="Uncharacterised_Spl-rel"/>
</dbReference>
<dbReference type="Pfam" id="PF20903">
    <property type="entry name" value="SPL"/>
    <property type="match status" value="1"/>
</dbReference>
<keyword evidence="1" id="KW-0456">Lyase</keyword>
<dbReference type="GO" id="GO:0003913">
    <property type="term" value="F:DNA photolyase activity"/>
    <property type="evidence" value="ECO:0007669"/>
    <property type="project" value="TreeGrafter"/>
</dbReference>
<dbReference type="AlphaFoldDB" id="A0A6J4JE11"/>
<name>A0A6J4JE11_9PROT</name>
<dbReference type="Gene3D" id="3.80.30.30">
    <property type="match status" value="1"/>
</dbReference>
<dbReference type="InterPro" id="IPR049539">
    <property type="entry name" value="SPL"/>
</dbReference>
<reference evidence="1" key="1">
    <citation type="submission" date="2020-02" db="EMBL/GenBank/DDBJ databases">
        <authorList>
            <person name="Meier V. D."/>
        </authorList>
    </citation>
    <scope>NUCLEOTIDE SEQUENCE</scope>
    <source>
        <strain evidence="1">AVDCRST_MAG08</strain>
    </source>
</reference>
<dbReference type="PANTHER" id="PTHR37822:SF2">
    <property type="entry name" value="SPORE PHOTOPRODUCT LYASE"/>
    <property type="match status" value="1"/>
</dbReference>
<evidence type="ECO:0000313" key="1">
    <source>
        <dbReference type="EMBL" id="CAA9277219.1"/>
    </source>
</evidence>
<dbReference type="GO" id="GO:0051539">
    <property type="term" value="F:4 iron, 4 sulfur cluster binding"/>
    <property type="evidence" value="ECO:0007669"/>
    <property type="project" value="TreeGrafter"/>
</dbReference>
<dbReference type="Gene3D" id="3.40.50.12110">
    <property type="match status" value="1"/>
</dbReference>
<sequence>MTPPVPILDVRRIYLERAVEAHARGREILARFPDAERVPVESHWRIPDLREGDPEDWLAQKREVLVLGVKKGLQMRPNGRSADFIAASSSNGCAMACAYCYVARRKGHANPITVFVNVDEIGASIARHAAGLGPKREPNQVDPRDWVYDLGENGDLSVDALISDNVRDLVALFRGLPNAKGSFATKWVNPGLLGYDPQGRTRVRVSLMPHGMAKLLDVRTSPIAERVPFIGELHRAGYEVHLNFSPVVLHEGWEAEWTALFAELDDALPAPVKDQLAAEVIMLTHNAGLHEVNMAWHPKAETVLWRPDIQEEKRSEVGATNLRYRTGWKGRWLARFKALLAERMPYCRVRYAF</sequence>